<dbReference type="EMBL" id="AP023359">
    <property type="protein sequence ID" value="BCJ63562.1"/>
    <property type="molecule type" value="Genomic_DNA"/>
</dbReference>
<dbReference type="RefSeq" id="WP_212821338.1">
    <property type="nucleotide sequence ID" value="NZ_AP023359.1"/>
</dbReference>
<dbReference type="KEGG" id="pry:Prubr_05830"/>
<dbReference type="AlphaFoldDB" id="A0A810MRK4"/>
<protein>
    <submittedName>
        <fullName evidence="1">Uncharacterized protein</fullName>
    </submittedName>
</protein>
<accession>A0A810MRK4</accession>
<dbReference type="Proteomes" id="UP000680866">
    <property type="component" value="Chromosome"/>
</dbReference>
<evidence type="ECO:0000313" key="2">
    <source>
        <dbReference type="Proteomes" id="UP000680866"/>
    </source>
</evidence>
<sequence length="83" mass="8803">MASTMQIPLVDGPAAGTTVTAELDRNGRPALTHHHRVSGELHDAEVYELQTADGAGRWIYRWRGPAGALPTLPTPPNPTAPPA</sequence>
<keyword evidence="2" id="KW-1185">Reference proteome</keyword>
<name>A0A810MRK4_9ACTN</name>
<organism evidence="1 2">
    <name type="scientific">Polymorphospora rubra</name>
    <dbReference type="NCBI Taxonomy" id="338584"/>
    <lineage>
        <taxon>Bacteria</taxon>
        <taxon>Bacillati</taxon>
        <taxon>Actinomycetota</taxon>
        <taxon>Actinomycetes</taxon>
        <taxon>Micromonosporales</taxon>
        <taxon>Micromonosporaceae</taxon>
        <taxon>Polymorphospora</taxon>
    </lineage>
</organism>
<evidence type="ECO:0000313" key="1">
    <source>
        <dbReference type="EMBL" id="BCJ63562.1"/>
    </source>
</evidence>
<proteinExistence type="predicted"/>
<reference evidence="1" key="1">
    <citation type="submission" date="2020-08" db="EMBL/GenBank/DDBJ databases">
        <title>Whole genome shotgun sequence of Polymorphospora rubra NBRC 101157.</title>
        <authorList>
            <person name="Komaki H."/>
            <person name="Tamura T."/>
        </authorList>
    </citation>
    <scope>NUCLEOTIDE SEQUENCE</scope>
    <source>
        <strain evidence="1">NBRC 101157</strain>
    </source>
</reference>
<gene>
    <name evidence="1" type="ORF">Prubr_05830</name>
</gene>